<dbReference type="InterPro" id="IPR043132">
    <property type="entry name" value="BCAT-like_C"/>
</dbReference>
<reference evidence="3 4" key="1">
    <citation type="submission" date="2016-10" db="EMBL/GenBank/DDBJ databases">
        <authorList>
            <person name="Cai Z."/>
        </authorList>
    </citation>
    <scope>NUCLEOTIDE SEQUENCE [LARGE SCALE GENOMIC DNA]</scope>
</reference>
<evidence type="ECO:0000313" key="3">
    <source>
        <dbReference type="EMBL" id="SZX74540.1"/>
    </source>
</evidence>
<dbReference type="PANTHER" id="PTHR42743:SF11">
    <property type="entry name" value="AMINODEOXYCHORISMATE LYASE"/>
    <property type="match status" value="1"/>
</dbReference>
<dbReference type="InterPro" id="IPR050571">
    <property type="entry name" value="Class-IV_PLP-Dep_Aminotrnsfr"/>
</dbReference>
<proteinExistence type="inferred from homology"/>
<dbReference type="GO" id="GO:0003824">
    <property type="term" value="F:catalytic activity"/>
    <property type="evidence" value="ECO:0007669"/>
    <property type="project" value="InterPro"/>
</dbReference>
<dbReference type="AlphaFoldDB" id="A0A383WBE7"/>
<keyword evidence="4" id="KW-1185">Reference proteome</keyword>
<dbReference type="Gene3D" id="3.20.10.10">
    <property type="entry name" value="D-amino Acid Aminotransferase, subunit A, domain 2"/>
    <property type="match status" value="1"/>
</dbReference>
<evidence type="ECO:0000313" key="2">
    <source>
        <dbReference type="EMBL" id="SZX70192.1"/>
    </source>
</evidence>
<comment type="similarity">
    <text evidence="1">Belongs to the class-IV pyridoxal-phosphate-dependent aminotransferase family.</text>
</comment>
<dbReference type="Pfam" id="PF01063">
    <property type="entry name" value="Aminotran_4"/>
    <property type="match status" value="1"/>
</dbReference>
<dbReference type="InterPro" id="IPR001544">
    <property type="entry name" value="Aminotrans_IV"/>
</dbReference>
<sequence>MHNTAPITFRSQEAAAAGGVVKGARTTATPRLTPERVMLRLSEVQHDTALKSFGAFYSSELGGIVTQPGFMVVHMDDHMVHKGDAVAESVLLVDGYLYQLEAHLARFRASAELAGLPLPCSEERLLRVLLDTAAASMKMNGMLHFWLSRGRGSFGLVDTPGTSLYALLSTEVAYNTDIDRDGGWKAVASPVDPKSAYFTALRSTSQIQAAVAQLEAYSRGADLGLFVDSAGTLLSGPDCSIAILTREGALVIPPDDTGLAGMAARNVAELVMQYAAGDDLPITEVQRRLFTTAELAAAAEAFAINSFIGVVGISHFDGQWIGEDAHEYVDKAGPVSLGLNEMLVADRQYKQGSTQHTEVPYGYMTGMRSQLQ</sequence>
<dbReference type="SUPFAM" id="SSF56752">
    <property type="entry name" value="D-aminoacid aminotransferase-like PLP-dependent enzymes"/>
    <property type="match status" value="1"/>
</dbReference>
<dbReference type="Proteomes" id="UP000256970">
    <property type="component" value="Unassembled WGS sequence"/>
</dbReference>
<evidence type="ECO:0000256" key="1">
    <source>
        <dbReference type="ARBA" id="ARBA00009320"/>
    </source>
</evidence>
<evidence type="ECO:0000313" key="4">
    <source>
        <dbReference type="Proteomes" id="UP000256970"/>
    </source>
</evidence>
<name>A0A383WBE7_TETOB</name>
<dbReference type="EMBL" id="FNXT01001215">
    <property type="protein sequence ID" value="SZX74540.1"/>
    <property type="molecule type" value="Genomic_DNA"/>
</dbReference>
<protein>
    <recommendedName>
        <fullName evidence="5">Branched-chain amino acid aminotransferase</fullName>
    </recommendedName>
</protein>
<dbReference type="STRING" id="3088.A0A383WBE7"/>
<organism evidence="3 4">
    <name type="scientific">Tetradesmus obliquus</name>
    <name type="common">Green alga</name>
    <name type="synonym">Acutodesmus obliquus</name>
    <dbReference type="NCBI Taxonomy" id="3088"/>
    <lineage>
        <taxon>Eukaryota</taxon>
        <taxon>Viridiplantae</taxon>
        <taxon>Chlorophyta</taxon>
        <taxon>core chlorophytes</taxon>
        <taxon>Chlorophyceae</taxon>
        <taxon>CS clade</taxon>
        <taxon>Sphaeropleales</taxon>
        <taxon>Scenedesmaceae</taxon>
        <taxon>Tetradesmus</taxon>
    </lineage>
</organism>
<dbReference type="Gene3D" id="3.30.470.10">
    <property type="match status" value="1"/>
</dbReference>
<dbReference type="PANTHER" id="PTHR42743">
    <property type="entry name" value="AMINO-ACID AMINOTRANSFERASE"/>
    <property type="match status" value="1"/>
</dbReference>
<dbReference type="InterPro" id="IPR036038">
    <property type="entry name" value="Aminotransferase-like"/>
</dbReference>
<evidence type="ECO:0008006" key="5">
    <source>
        <dbReference type="Google" id="ProtNLM"/>
    </source>
</evidence>
<dbReference type="EMBL" id="FNXT01000977">
    <property type="protein sequence ID" value="SZX70192.1"/>
    <property type="molecule type" value="Genomic_DNA"/>
</dbReference>
<dbReference type="GO" id="GO:0046394">
    <property type="term" value="P:carboxylic acid biosynthetic process"/>
    <property type="evidence" value="ECO:0007669"/>
    <property type="project" value="UniProtKB-ARBA"/>
</dbReference>
<gene>
    <name evidence="2" type="ORF">BQ4739_LOCUS10424</name>
    <name evidence="3" type="ORF">BQ4739_LOCUS14803</name>
</gene>
<accession>A0A383WBE7</accession>
<dbReference type="InterPro" id="IPR043131">
    <property type="entry name" value="BCAT-like_N"/>
</dbReference>